<dbReference type="InterPro" id="IPR012334">
    <property type="entry name" value="Pectin_lyas_fold"/>
</dbReference>
<evidence type="ECO:0000259" key="1">
    <source>
        <dbReference type="Pfam" id="PF12708"/>
    </source>
</evidence>
<sequence>MAWEANILDYGAVGDGSIDDTNAFRNALNSGAGSIVVPMGNFKITSKLYVPANVTMRGIGRLSKILKGFNGDMIEMGTDAKLIELELDGKGATYAGRGVIIASGHNQKIVDCTIINTAGYCIEFTNPGAGIISTVEDVLMYTISRTLPAVKFPDTENNGDRKLISVDCGGGVLADFAGCSTTIVAHCNTIGVIFRPESKKVCLVANRLAGGTVGLNVEIYGTNHVIVGNISATPIIIKAGTSGSSVVGNSAVIIDETGGGNKVDNKQPGVTVNDNYGATHMDSSYLVLGGGGKSPNAASISFGDGSGWKLNIGTKKNGAFAPLFSFFDKGCLYFEPMKDYHAVNGTLFVDIADNKLKYKDVGGIVRNLY</sequence>
<dbReference type="Pfam" id="PF12708">
    <property type="entry name" value="Pect-lyase_RHGA_epim"/>
    <property type="match status" value="1"/>
</dbReference>
<dbReference type="InterPro" id="IPR011050">
    <property type="entry name" value="Pectin_lyase_fold/virulence"/>
</dbReference>
<accession>A0A2V5KCH1</accession>
<dbReference type="EMBL" id="QJVJ01000001">
    <property type="protein sequence ID" value="PYI57208.1"/>
    <property type="molecule type" value="Genomic_DNA"/>
</dbReference>
<dbReference type="InterPro" id="IPR024535">
    <property type="entry name" value="RHGA/B-epi-like_pectate_lyase"/>
</dbReference>
<protein>
    <recommendedName>
        <fullName evidence="1">Rhamnogalacturonase A/B/Epimerase-like pectate lyase domain-containing protein</fullName>
    </recommendedName>
</protein>
<evidence type="ECO:0000313" key="3">
    <source>
        <dbReference type="Proteomes" id="UP000247476"/>
    </source>
</evidence>
<dbReference type="Proteomes" id="UP000247476">
    <property type="component" value="Unassembled WGS sequence"/>
</dbReference>
<dbReference type="SUPFAM" id="SSF51126">
    <property type="entry name" value="Pectin lyase-like"/>
    <property type="match status" value="1"/>
</dbReference>
<proteinExistence type="predicted"/>
<organism evidence="2 3">
    <name type="scientific">Paenibacillus flagellatus</name>
    <dbReference type="NCBI Taxonomy" id="2211139"/>
    <lineage>
        <taxon>Bacteria</taxon>
        <taxon>Bacillati</taxon>
        <taxon>Bacillota</taxon>
        <taxon>Bacilli</taxon>
        <taxon>Bacillales</taxon>
        <taxon>Paenibacillaceae</taxon>
        <taxon>Paenibacillus</taxon>
    </lineage>
</organism>
<gene>
    <name evidence="2" type="ORF">DLM86_01840</name>
</gene>
<dbReference type="Gene3D" id="2.160.20.10">
    <property type="entry name" value="Single-stranded right-handed beta-helix, Pectin lyase-like"/>
    <property type="match status" value="1"/>
</dbReference>
<comment type="caution">
    <text evidence="2">The sequence shown here is derived from an EMBL/GenBank/DDBJ whole genome shotgun (WGS) entry which is preliminary data.</text>
</comment>
<name>A0A2V5KCH1_9BACL</name>
<dbReference type="OrthoDB" id="9795222at2"/>
<evidence type="ECO:0000313" key="2">
    <source>
        <dbReference type="EMBL" id="PYI57208.1"/>
    </source>
</evidence>
<feature type="domain" description="Rhamnogalacturonase A/B/Epimerase-like pectate lyase" evidence="1">
    <location>
        <begin position="6"/>
        <end position="67"/>
    </location>
</feature>
<keyword evidence="3" id="KW-1185">Reference proteome</keyword>
<reference evidence="2 3" key="1">
    <citation type="submission" date="2018-05" db="EMBL/GenBank/DDBJ databases">
        <title>Paenibacillus flagellatus sp. nov., isolated from selenium mineral soil.</title>
        <authorList>
            <person name="Dai X."/>
        </authorList>
    </citation>
    <scope>NUCLEOTIDE SEQUENCE [LARGE SCALE GENOMIC DNA]</scope>
    <source>
        <strain evidence="2 3">DXL2</strain>
    </source>
</reference>
<dbReference type="AlphaFoldDB" id="A0A2V5KCH1"/>
<dbReference type="RefSeq" id="WP_110838247.1">
    <property type="nucleotide sequence ID" value="NZ_QJVJ01000001.1"/>
</dbReference>